<dbReference type="OrthoDB" id="9816422at2"/>
<keyword evidence="2" id="KW-0547">Nucleotide-binding</keyword>
<dbReference type="GO" id="GO:0005524">
    <property type="term" value="F:ATP binding"/>
    <property type="evidence" value="ECO:0007669"/>
    <property type="project" value="UniProtKB-KW"/>
</dbReference>
<evidence type="ECO:0000313" key="3">
    <source>
        <dbReference type="Proteomes" id="UP000318431"/>
    </source>
</evidence>
<name>A0A562RJQ4_9BURK</name>
<keyword evidence="3" id="KW-1185">Reference proteome</keyword>
<dbReference type="Gene3D" id="3.40.50.300">
    <property type="entry name" value="P-loop containing nucleotide triphosphate hydrolases"/>
    <property type="match status" value="1"/>
</dbReference>
<proteinExistence type="predicted"/>
<accession>A0A562RJQ4</accession>
<dbReference type="NCBIfam" id="TIGR02746">
    <property type="entry name" value="TraC-F-type"/>
    <property type="match status" value="1"/>
</dbReference>
<organism evidence="2 3">
    <name type="scientific">Pseudoduganella lurida</name>
    <dbReference type="NCBI Taxonomy" id="1036180"/>
    <lineage>
        <taxon>Bacteria</taxon>
        <taxon>Pseudomonadati</taxon>
        <taxon>Pseudomonadota</taxon>
        <taxon>Betaproteobacteria</taxon>
        <taxon>Burkholderiales</taxon>
        <taxon>Oxalobacteraceae</taxon>
        <taxon>Telluria group</taxon>
        <taxon>Pseudoduganella</taxon>
    </lineage>
</organism>
<dbReference type="EMBL" id="VLLB01000001">
    <property type="protein sequence ID" value="TWI69292.1"/>
    <property type="molecule type" value="Genomic_DNA"/>
</dbReference>
<sequence>MNALHDLVARATGHLRGPRPGNDHALVRHALRTLTRPDRFSALLPHNAYLPDNGLFVLDSGARHRDTPPQALGFVIEMPPQTGATEEMIKILVPLFGDAPVGARLQVSLYASSDIRPRIQHASLIRGVAYDTLAGAERRSSNVYRVLMRRRASHYLAHTRVRPVPHMPCLIRDFRLVLAVQLAGSPQDSTLVDALVKLREAMHATLKAAGFAGWNWGPADLIGWCRALLNPDKQLATPWAIPAAYDPGRLLRHQMVDIDTLCAPSDDGKSLRYGQSGAAAALHSRLYIVNRYPAEFPLWGMGNLIGDFYQQQLGYACPFVLTMGVHILDSSKRRDGATLRGARATTNASSQMARFMPQMQGVKADWDTVNRSYADGLGEIEMYHQLLLMAPAVEIETAEMAATALWNSRGFSLVSQQYMQVPALLTSIPLGFTGALSGFYRRTGLVTRKVTRNAVNLAPALAEWKGTDTPVIQLVGRRGQLMGLDLFDNTGGNYNFAVAASSGSGKSALANEITTGYLGIGGQVKLIDIGRSYEKICSHFGGQFIEFTLHPRERFSMNPFDQIVDIGEDMEMLKPLVAQMASPSGTLTDHDRSLLEIAILAAWRKEANGMTVDDIVMSLRGHRDRDARRLADQLFPYSRDGMYARYFEGPCTIDFANDLVVLELEELNTKKDLQSVALFIMMFRITQDMYRQRRDRRKLCATDEAWDLMAGANSGRFIEEGYRRARKYGGAFGTLTQSVEDYYHSPAAQAALQNADWLFLLRQKEESIEKLATSGRLKVDDATKRILMSLKTEQGLYADIFVSSPMGRGVGRLLLDPFSLLAYSTAPQDWRAVEHYRERGMPVAAAIEAVLRDRAVDAGASA</sequence>
<dbReference type="InterPro" id="IPR043964">
    <property type="entry name" value="P-loop_TraG"/>
</dbReference>
<feature type="domain" description="TraG P-loop" evidence="1">
    <location>
        <begin position="492"/>
        <end position="561"/>
    </location>
</feature>
<dbReference type="InterPro" id="IPR025955">
    <property type="entry name" value="TraC/Conjuga_ATPase"/>
</dbReference>
<dbReference type="AlphaFoldDB" id="A0A562RJQ4"/>
<dbReference type="InterPro" id="IPR053155">
    <property type="entry name" value="F-pilin_assembly_TraC"/>
</dbReference>
<comment type="caution">
    <text evidence="2">The sequence shown here is derived from an EMBL/GenBank/DDBJ whole genome shotgun (WGS) entry which is preliminary data.</text>
</comment>
<dbReference type="Proteomes" id="UP000318431">
    <property type="component" value="Unassembled WGS sequence"/>
</dbReference>
<evidence type="ECO:0000313" key="2">
    <source>
        <dbReference type="EMBL" id="TWI69292.1"/>
    </source>
</evidence>
<keyword evidence="2" id="KW-0067">ATP-binding</keyword>
<reference evidence="2 3" key="1">
    <citation type="journal article" date="2015" name="Stand. Genomic Sci.">
        <title>Genomic Encyclopedia of Bacterial and Archaeal Type Strains, Phase III: the genomes of soil and plant-associated and newly described type strains.</title>
        <authorList>
            <person name="Whitman W.B."/>
            <person name="Woyke T."/>
            <person name="Klenk H.P."/>
            <person name="Zhou Y."/>
            <person name="Lilburn T.G."/>
            <person name="Beck B.J."/>
            <person name="De Vos P."/>
            <person name="Vandamme P."/>
            <person name="Eisen J.A."/>
            <person name="Garrity G."/>
            <person name="Hugenholtz P."/>
            <person name="Kyrpides N.C."/>
        </authorList>
    </citation>
    <scope>NUCLEOTIDE SEQUENCE [LARGE SCALE GENOMIC DNA]</scope>
    <source>
        <strain evidence="2 3">CGMCC 1.10822</strain>
    </source>
</reference>
<evidence type="ECO:0000259" key="1">
    <source>
        <dbReference type="Pfam" id="PF19044"/>
    </source>
</evidence>
<dbReference type="PANTHER" id="PTHR38467:SF1">
    <property type="entry name" value="CONJUGATIVE TRANSFER: ASSEMBLY"/>
    <property type="match status" value="1"/>
</dbReference>
<dbReference type="RefSeq" id="WP_145647058.1">
    <property type="nucleotide sequence ID" value="NZ_VLLB01000001.1"/>
</dbReference>
<dbReference type="InterPro" id="IPR027417">
    <property type="entry name" value="P-loop_NTPase"/>
</dbReference>
<feature type="domain" description="TraG P-loop" evidence="1">
    <location>
        <begin position="623"/>
        <end position="851"/>
    </location>
</feature>
<gene>
    <name evidence="2" type="ORF">IP91_00359</name>
</gene>
<dbReference type="Pfam" id="PF11130">
    <property type="entry name" value="TraC_F_IV"/>
    <property type="match status" value="1"/>
</dbReference>
<dbReference type="Gene3D" id="1.10.8.730">
    <property type="match status" value="1"/>
</dbReference>
<dbReference type="PANTHER" id="PTHR38467">
    <property type="match status" value="1"/>
</dbReference>
<dbReference type="Pfam" id="PF19044">
    <property type="entry name" value="P-loop_TraG"/>
    <property type="match status" value="2"/>
</dbReference>
<dbReference type="SUPFAM" id="SSF52540">
    <property type="entry name" value="P-loop containing nucleoside triphosphate hydrolases"/>
    <property type="match status" value="1"/>
</dbReference>
<dbReference type="InterPro" id="IPR014117">
    <property type="entry name" value="TraC-F-type"/>
</dbReference>
<protein>
    <submittedName>
        <fullName evidence="2">Conjugal transfer ATP-binding protein TraC</fullName>
    </submittedName>
</protein>